<comment type="caution">
    <text evidence="2">The sequence shown here is derived from an EMBL/GenBank/DDBJ whole genome shotgun (WGS) entry which is preliminary data.</text>
</comment>
<dbReference type="AlphaFoldDB" id="K1XZB7"/>
<sequence>MKNITLLLELREATKKAKEAVLKRIQLEEEKKKENERKEIRKQVEKKLRNLERDMMSDASCGNSYTIVHTVQERDKKSNKFEDWSIELQEIYKFLEEKGLEPEVRKRIDGDRPTAYSVEECPYAIIVSWEE</sequence>
<gene>
    <name evidence="2" type="ORF">ACD_80C00010G0002</name>
</gene>
<accession>K1XZB7</accession>
<feature type="coiled-coil region" evidence="1">
    <location>
        <begin position="10"/>
        <end position="54"/>
    </location>
</feature>
<proteinExistence type="predicted"/>
<evidence type="ECO:0000256" key="1">
    <source>
        <dbReference type="SAM" id="Coils"/>
    </source>
</evidence>
<keyword evidence="1" id="KW-0175">Coiled coil</keyword>
<organism evidence="2">
    <name type="scientific">uncultured bacterium</name>
    <name type="common">gcode 4</name>
    <dbReference type="NCBI Taxonomy" id="1234023"/>
    <lineage>
        <taxon>Bacteria</taxon>
        <taxon>environmental samples</taxon>
    </lineage>
</organism>
<reference evidence="2" key="1">
    <citation type="journal article" date="2012" name="Science">
        <title>Fermentation, hydrogen, and sulfur metabolism in multiple uncultivated bacterial phyla.</title>
        <authorList>
            <person name="Wrighton K.C."/>
            <person name="Thomas B.C."/>
            <person name="Sharon I."/>
            <person name="Miller C.S."/>
            <person name="Castelle C.J."/>
            <person name="VerBerkmoes N.C."/>
            <person name="Wilkins M.J."/>
            <person name="Hettich R.L."/>
            <person name="Lipton M.S."/>
            <person name="Williams K.H."/>
            <person name="Long P.E."/>
            <person name="Banfield J.F."/>
        </authorList>
    </citation>
    <scope>NUCLEOTIDE SEQUENCE [LARGE SCALE GENOMIC DNA]</scope>
</reference>
<name>K1XZB7_9BACT</name>
<evidence type="ECO:0000313" key="2">
    <source>
        <dbReference type="EMBL" id="EKD25633.1"/>
    </source>
</evidence>
<protein>
    <submittedName>
        <fullName evidence="2">Uncharacterized protein</fullName>
    </submittedName>
</protein>
<dbReference type="EMBL" id="AMFJ01036017">
    <property type="protein sequence ID" value="EKD25633.1"/>
    <property type="molecule type" value="Genomic_DNA"/>
</dbReference>